<proteinExistence type="inferred from homology"/>
<evidence type="ECO:0000313" key="7">
    <source>
        <dbReference type="Proteomes" id="UP001367508"/>
    </source>
</evidence>
<evidence type="ECO:0000256" key="3">
    <source>
        <dbReference type="ARBA" id="ARBA00022679"/>
    </source>
</evidence>
<dbReference type="InterPro" id="IPR002213">
    <property type="entry name" value="UDP_glucos_trans"/>
</dbReference>
<protein>
    <recommendedName>
        <fullName evidence="5">Glycosyltransferase</fullName>
        <ecNumber evidence="5">2.4.1.-</ecNumber>
    </recommendedName>
</protein>
<dbReference type="GO" id="GO:0035251">
    <property type="term" value="F:UDP-glucosyltransferase activity"/>
    <property type="evidence" value="ECO:0007669"/>
    <property type="project" value="TreeGrafter"/>
</dbReference>
<accession>A0AAN9QWA0</accession>
<evidence type="ECO:0000313" key="6">
    <source>
        <dbReference type="EMBL" id="KAK7345468.1"/>
    </source>
</evidence>
<dbReference type="EC" id="2.4.1.-" evidence="5"/>
<dbReference type="Pfam" id="PF00201">
    <property type="entry name" value="UDPGT"/>
    <property type="match status" value="1"/>
</dbReference>
<dbReference type="EMBL" id="JAYMYQ010000003">
    <property type="protein sequence ID" value="KAK7345468.1"/>
    <property type="molecule type" value="Genomic_DNA"/>
</dbReference>
<dbReference type="Proteomes" id="UP001367508">
    <property type="component" value="Unassembled WGS sequence"/>
</dbReference>
<dbReference type="CDD" id="cd03784">
    <property type="entry name" value="GT1_Gtf-like"/>
    <property type="match status" value="1"/>
</dbReference>
<sequence>MAFQFMQPHFVLVPLFAQGHMIPMIDMAKILAEQGVIVTLMSTPQNASRFEQTIYRAAESGLQIHLLQIPFPCQEVGLPLGCENLDTLPSRNLLRKFYNALDMLQQPLEQYLQNHASPPSCIISDKCLSWTSITATRFNIPRLVFHGMSCFSLLSSYNIKLNNAHLSVNSDSEPFVIPGLPQRVEVTRAQLPGAFVALPDLDDFRDKMREAEMSSYGIVVNSFQELEQWCAEEYEKVMNKRVWCIGPVSLCNKESLDKFERGNKPSIEEKHCLEWLNLMEPRSVIYVCLGSLCRLVASQLIELGLGLEASNRPFIWVVKTAGGNFSELEKWLEDENFEERIKGRGLLIKGWAPQILILSHPAIGGFLTHCGWNSTIEGVCFGVPMITWPLFAEQFLNEKLIVEVLKIGVRIGVEVPVRFGDEEKSGVLVNKNRVIEAIEMCMEGDEDGYKRRSRATELGEIARRALEEEGSSRFNISCFVLDIMEYFSSKG</sequence>
<name>A0AAN9QWA0_CANGL</name>
<keyword evidence="3 4" id="KW-0808">Transferase</keyword>
<comment type="similarity">
    <text evidence="1 4">Belongs to the UDP-glycosyltransferase family.</text>
</comment>
<evidence type="ECO:0000256" key="4">
    <source>
        <dbReference type="RuleBase" id="RU003718"/>
    </source>
</evidence>
<keyword evidence="7" id="KW-1185">Reference proteome</keyword>
<dbReference type="PANTHER" id="PTHR48047">
    <property type="entry name" value="GLYCOSYLTRANSFERASE"/>
    <property type="match status" value="1"/>
</dbReference>
<comment type="caution">
    <text evidence="6">The sequence shown here is derived from an EMBL/GenBank/DDBJ whole genome shotgun (WGS) entry which is preliminary data.</text>
</comment>
<dbReference type="PANTHER" id="PTHR48047:SF143">
    <property type="entry name" value="UDP-GLYCOSYLTRANSFERASE 73D1"/>
    <property type="match status" value="1"/>
</dbReference>
<dbReference type="FunFam" id="3.40.50.2000:FF:000071">
    <property type="entry name" value="Glycosyltransferase"/>
    <property type="match status" value="1"/>
</dbReference>
<evidence type="ECO:0000256" key="2">
    <source>
        <dbReference type="ARBA" id="ARBA00022676"/>
    </source>
</evidence>
<evidence type="ECO:0000256" key="5">
    <source>
        <dbReference type="RuleBase" id="RU362057"/>
    </source>
</evidence>
<reference evidence="6 7" key="1">
    <citation type="submission" date="2024-01" db="EMBL/GenBank/DDBJ databases">
        <title>The genomes of 5 underutilized Papilionoideae crops provide insights into root nodulation and disease resistanc.</title>
        <authorList>
            <person name="Jiang F."/>
        </authorList>
    </citation>
    <scope>NUCLEOTIDE SEQUENCE [LARGE SCALE GENOMIC DNA]</scope>
    <source>
        <strain evidence="6">LVBAO_FW01</strain>
        <tissue evidence="6">Leaves</tissue>
    </source>
</reference>
<dbReference type="FunFam" id="3.40.50.2000:FF:000047">
    <property type="entry name" value="Glycosyltransferase"/>
    <property type="match status" value="1"/>
</dbReference>
<dbReference type="SUPFAM" id="SSF53756">
    <property type="entry name" value="UDP-Glycosyltransferase/glycogen phosphorylase"/>
    <property type="match status" value="1"/>
</dbReference>
<gene>
    <name evidence="6" type="ORF">VNO77_16072</name>
</gene>
<dbReference type="InterPro" id="IPR035595">
    <property type="entry name" value="UDP_glycos_trans_CS"/>
</dbReference>
<organism evidence="6 7">
    <name type="scientific">Canavalia gladiata</name>
    <name type="common">Sword bean</name>
    <name type="synonym">Dolichos gladiatus</name>
    <dbReference type="NCBI Taxonomy" id="3824"/>
    <lineage>
        <taxon>Eukaryota</taxon>
        <taxon>Viridiplantae</taxon>
        <taxon>Streptophyta</taxon>
        <taxon>Embryophyta</taxon>
        <taxon>Tracheophyta</taxon>
        <taxon>Spermatophyta</taxon>
        <taxon>Magnoliopsida</taxon>
        <taxon>eudicotyledons</taxon>
        <taxon>Gunneridae</taxon>
        <taxon>Pentapetalae</taxon>
        <taxon>rosids</taxon>
        <taxon>fabids</taxon>
        <taxon>Fabales</taxon>
        <taxon>Fabaceae</taxon>
        <taxon>Papilionoideae</taxon>
        <taxon>50 kb inversion clade</taxon>
        <taxon>NPAAA clade</taxon>
        <taxon>indigoferoid/millettioid clade</taxon>
        <taxon>Phaseoleae</taxon>
        <taxon>Canavalia</taxon>
    </lineage>
</organism>
<dbReference type="PROSITE" id="PS00375">
    <property type="entry name" value="UDPGT"/>
    <property type="match status" value="1"/>
</dbReference>
<keyword evidence="2 4" id="KW-0328">Glycosyltransferase</keyword>
<dbReference type="AlphaFoldDB" id="A0AAN9QWA0"/>
<dbReference type="Gene3D" id="3.40.50.2000">
    <property type="entry name" value="Glycogen Phosphorylase B"/>
    <property type="match status" value="2"/>
</dbReference>
<evidence type="ECO:0000256" key="1">
    <source>
        <dbReference type="ARBA" id="ARBA00009995"/>
    </source>
</evidence>